<evidence type="ECO:0000313" key="2">
    <source>
        <dbReference type="Proteomes" id="UP001595444"/>
    </source>
</evidence>
<protein>
    <recommendedName>
        <fullName evidence="3">AsmA domain-containing protein</fullName>
    </recommendedName>
</protein>
<keyword evidence="2" id="KW-1185">Reference proteome</keyword>
<gene>
    <name evidence="1" type="ORF">ACFOKA_11050</name>
</gene>
<dbReference type="PANTHER" id="PTHR30441">
    <property type="entry name" value="DUF748 DOMAIN-CONTAINING PROTEIN"/>
    <property type="match status" value="1"/>
</dbReference>
<dbReference type="Proteomes" id="UP001595444">
    <property type="component" value="Unassembled WGS sequence"/>
</dbReference>
<evidence type="ECO:0000313" key="1">
    <source>
        <dbReference type="EMBL" id="MFC3052438.1"/>
    </source>
</evidence>
<dbReference type="PANTHER" id="PTHR30441:SF8">
    <property type="entry name" value="DUF748 DOMAIN-CONTAINING PROTEIN"/>
    <property type="match status" value="1"/>
</dbReference>
<dbReference type="InterPro" id="IPR008023">
    <property type="entry name" value="DUF748"/>
</dbReference>
<accession>A0ABV7D600</accession>
<reference evidence="2" key="1">
    <citation type="journal article" date="2019" name="Int. J. Syst. Evol. Microbiol.">
        <title>The Global Catalogue of Microorganisms (GCM) 10K type strain sequencing project: providing services to taxonomists for standard genome sequencing and annotation.</title>
        <authorList>
            <consortium name="The Broad Institute Genomics Platform"/>
            <consortium name="The Broad Institute Genome Sequencing Center for Infectious Disease"/>
            <person name="Wu L."/>
            <person name="Ma J."/>
        </authorList>
    </citation>
    <scope>NUCLEOTIDE SEQUENCE [LARGE SCALE GENOMIC DNA]</scope>
    <source>
        <strain evidence="2">KCTC 62164</strain>
    </source>
</reference>
<evidence type="ECO:0008006" key="3">
    <source>
        <dbReference type="Google" id="ProtNLM"/>
    </source>
</evidence>
<dbReference type="Pfam" id="PF05359">
    <property type="entry name" value="DUF748"/>
    <property type="match status" value="1"/>
</dbReference>
<organism evidence="1 2">
    <name type="scientific">Kordiimonas pumila</name>
    <dbReference type="NCBI Taxonomy" id="2161677"/>
    <lineage>
        <taxon>Bacteria</taxon>
        <taxon>Pseudomonadati</taxon>
        <taxon>Pseudomonadota</taxon>
        <taxon>Alphaproteobacteria</taxon>
        <taxon>Kordiimonadales</taxon>
        <taxon>Kordiimonadaceae</taxon>
        <taxon>Kordiimonas</taxon>
    </lineage>
</organism>
<dbReference type="EMBL" id="JBHRSL010000010">
    <property type="protein sequence ID" value="MFC3052438.1"/>
    <property type="molecule type" value="Genomic_DNA"/>
</dbReference>
<name>A0ABV7D600_9PROT</name>
<dbReference type="InterPro" id="IPR052894">
    <property type="entry name" value="AsmA-related"/>
</dbReference>
<dbReference type="RefSeq" id="WP_194213897.1">
    <property type="nucleotide sequence ID" value="NZ_CP061205.1"/>
</dbReference>
<proteinExistence type="predicted"/>
<sequence>MKKILIVLLLVILAGGVFLYTKLDSIIKTGIETEGPKTLNVSVDLDGISLSPFSGKINVKGLELGQPNGFGEGAIASIGSFDMKVEPRTLMSNHIIIDSINIGQPVFDVRMQGSKSNIKALQDGLDLPATEPTAPEDEITLTIRSLVVSNPRILASSDGALKLDEDIKLADFKLTNLGTDEKGLAPREIARHVMDTLQPQITKALIAAGASGKVKDLADGAKDKLEKGLGGLLDKLKKDK</sequence>
<comment type="caution">
    <text evidence="1">The sequence shown here is derived from an EMBL/GenBank/DDBJ whole genome shotgun (WGS) entry which is preliminary data.</text>
</comment>